<evidence type="ECO:0000256" key="1">
    <source>
        <dbReference type="SAM" id="Phobius"/>
    </source>
</evidence>
<gene>
    <name evidence="3" type="ORF">SAMN05421663_1072</name>
</gene>
<keyword evidence="1" id="KW-0812">Transmembrane</keyword>
<dbReference type="EMBL" id="FMZB01000007">
    <property type="protein sequence ID" value="SDD12686.1"/>
    <property type="molecule type" value="Genomic_DNA"/>
</dbReference>
<dbReference type="InterPro" id="IPR025273">
    <property type="entry name" value="DUF4064"/>
</dbReference>
<keyword evidence="4" id="KW-1185">Reference proteome</keyword>
<feature type="domain" description="DUF4064" evidence="2">
    <location>
        <begin position="2"/>
        <end position="84"/>
    </location>
</feature>
<protein>
    <recommendedName>
        <fullName evidence="2">DUF4064 domain-containing protein</fullName>
    </recommendedName>
</protein>
<accession>A0A1G6S928</accession>
<evidence type="ECO:0000313" key="4">
    <source>
        <dbReference type="Proteomes" id="UP000198666"/>
    </source>
</evidence>
<dbReference type="AlphaFoldDB" id="A0A1G6S928"/>
<dbReference type="STRING" id="361279.SAMN05421663_1072"/>
<dbReference type="RefSeq" id="WP_093727627.1">
    <property type="nucleotide sequence ID" value="NZ_FMZB01000007.1"/>
</dbReference>
<dbReference type="OrthoDB" id="2623361at2"/>
<dbReference type="Pfam" id="PF13273">
    <property type="entry name" value="DUF4064"/>
    <property type="match status" value="1"/>
</dbReference>
<organism evidence="3 4">
    <name type="scientific">Terribacillus halophilus</name>
    <dbReference type="NCBI Taxonomy" id="361279"/>
    <lineage>
        <taxon>Bacteria</taxon>
        <taxon>Bacillati</taxon>
        <taxon>Bacillota</taxon>
        <taxon>Bacilli</taxon>
        <taxon>Bacillales</taxon>
        <taxon>Bacillaceae</taxon>
        <taxon>Terribacillus</taxon>
    </lineage>
</organism>
<keyword evidence="1" id="KW-1133">Transmembrane helix</keyword>
<reference evidence="4" key="1">
    <citation type="submission" date="2016-10" db="EMBL/GenBank/DDBJ databases">
        <authorList>
            <person name="Varghese N."/>
            <person name="Submissions S."/>
        </authorList>
    </citation>
    <scope>NUCLEOTIDE SEQUENCE [LARGE SCALE GENOMIC DNA]</scope>
    <source>
        <strain evidence="4">DSM 21620</strain>
    </source>
</reference>
<dbReference type="Proteomes" id="UP000198666">
    <property type="component" value="Unassembled WGS sequence"/>
</dbReference>
<keyword evidence="1" id="KW-0472">Membrane</keyword>
<feature type="transmembrane region" description="Helical" evidence="1">
    <location>
        <begin position="7"/>
        <end position="30"/>
    </location>
</feature>
<feature type="transmembrane region" description="Helical" evidence="1">
    <location>
        <begin position="72"/>
        <end position="105"/>
    </location>
</feature>
<name>A0A1G6S928_9BACI</name>
<evidence type="ECO:0000313" key="3">
    <source>
        <dbReference type="EMBL" id="SDD12686.1"/>
    </source>
</evidence>
<sequence>MSRTTEFVLGLIGGILGFFGAVFALFIGSVDAAISETGTSSLTGLGWFAFLFSTLAIIGSIVVKSKPKFGGILLLISAVGGLISISFFYLISAVLIAIAGFMGVFRKNKNVNKAA</sequence>
<proteinExistence type="predicted"/>
<feature type="transmembrane region" description="Helical" evidence="1">
    <location>
        <begin position="42"/>
        <end position="63"/>
    </location>
</feature>
<evidence type="ECO:0000259" key="2">
    <source>
        <dbReference type="Pfam" id="PF13273"/>
    </source>
</evidence>